<keyword evidence="2" id="KW-0328">Glycosyltransferase</keyword>
<name>A0A8X8YZP4_SALSN</name>
<proteinExistence type="predicted"/>
<dbReference type="AlphaFoldDB" id="A0A8X8YZP4"/>
<gene>
    <name evidence="7" type="ORF">SASPL_154893</name>
</gene>
<evidence type="ECO:0000256" key="3">
    <source>
        <dbReference type="ARBA" id="ARBA00022679"/>
    </source>
</evidence>
<dbReference type="Pfam" id="PF04577">
    <property type="entry name" value="Glyco_transf_61"/>
    <property type="match status" value="1"/>
</dbReference>
<dbReference type="InterPro" id="IPR049625">
    <property type="entry name" value="Glyco_transf_61_cat"/>
</dbReference>
<feature type="domain" description="Glycosyltransferase 61 catalytic" evidence="6">
    <location>
        <begin position="335"/>
        <end position="450"/>
    </location>
</feature>
<keyword evidence="5" id="KW-0472">Membrane</keyword>
<keyword evidence="5" id="KW-1133">Transmembrane helix</keyword>
<sequence length="544" mass="61586">MYKHIELINYFDTVYFPLTFSGTPFKQRYRRFHHLKQGELHFQVKMYDPIFAKSFSRFDRQRFGCFALVLALFIALSISSAFEPTLHPLTLIGDAVNLQLSISAVETMLIDDAIIDNITAQTEDSAKSMPTINDTAKIELLNLQSILVTNESVTELAREWRNVEPLCRVLKSDADYCEIEGDVRVDANSSTIFVVRPRSYLELDTNATSDWIIEPYPRRGTGFVKKWTVKVAAEDDASVPKCDRLHSLPALLFSIGGFTGNHFHDFADLLVPLFTTSFRFKRNVHFLAADYKPWWPAKFRPLLRRLTGSEIIDIDHENTTNCYGRLIAGLKFDSELVVAADPTSSSGVSMHKFRQLLRQTYSLNRDRSIRGGGRPRLMIVSRKRTRILTNEDRISRAAAKLGFEVVSAEGDHSTNLTKFAQLVNSCDVMVGVHGAGLTNMVFLPEKAVLVQIVPLGAIDVFAKLDFGDPAAGMGIRYLDYKIGVKESSLIQRYAADHPVIRDPISIHRKGWGELRDVYLNNQNVTIDVRRFRATLAKALKLLRY</sequence>
<keyword evidence="3" id="KW-0808">Transferase</keyword>
<reference evidence="7" key="1">
    <citation type="submission" date="2018-01" db="EMBL/GenBank/DDBJ databases">
        <authorList>
            <person name="Mao J.F."/>
        </authorList>
    </citation>
    <scope>NUCLEOTIDE SEQUENCE</scope>
    <source>
        <strain evidence="7">Huo1</strain>
        <tissue evidence="7">Leaf</tissue>
    </source>
</reference>
<dbReference type="GO" id="GO:0000139">
    <property type="term" value="C:Golgi membrane"/>
    <property type="evidence" value="ECO:0007669"/>
    <property type="project" value="UniProtKB-SubCell"/>
</dbReference>
<reference evidence="7" key="2">
    <citation type="submission" date="2020-08" db="EMBL/GenBank/DDBJ databases">
        <title>Plant Genome Project.</title>
        <authorList>
            <person name="Zhang R.-G."/>
        </authorList>
    </citation>
    <scope>NUCLEOTIDE SEQUENCE</scope>
    <source>
        <strain evidence="7">Huo1</strain>
        <tissue evidence="7">Leaf</tissue>
    </source>
</reference>
<keyword evidence="4" id="KW-0325">Glycoprotein</keyword>
<evidence type="ECO:0000256" key="4">
    <source>
        <dbReference type="ARBA" id="ARBA00023180"/>
    </source>
</evidence>
<comment type="subcellular location">
    <subcellularLocation>
        <location evidence="1">Golgi apparatus membrane</location>
        <topology evidence="1">Single-pass type II membrane protein</topology>
    </subcellularLocation>
</comment>
<evidence type="ECO:0000256" key="1">
    <source>
        <dbReference type="ARBA" id="ARBA00004323"/>
    </source>
</evidence>
<feature type="transmembrane region" description="Helical" evidence="5">
    <location>
        <begin position="63"/>
        <end position="82"/>
    </location>
</feature>
<dbReference type="PANTHER" id="PTHR20961">
    <property type="entry name" value="GLYCOSYLTRANSFERASE"/>
    <property type="match status" value="1"/>
</dbReference>
<dbReference type="EMBL" id="PNBA02000022">
    <property type="protein sequence ID" value="KAG6386009.1"/>
    <property type="molecule type" value="Genomic_DNA"/>
</dbReference>
<dbReference type="InterPro" id="IPR007657">
    <property type="entry name" value="Glycosyltransferase_61"/>
</dbReference>
<dbReference type="PANTHER" id="PTHR20961:SF149">
    <property type="entry name" value="PROTEIN O-LINKED-MANNOSE BETA-1,4-N-ACETYLGLUCOSAMINYLTRANSFERASE 2-LIKE"/>
    <property type="match status" value="1"/>
</dbReference>
<evidence type="ECO:0000313" key="8">
    <source>
        <dbReference type="Proteomes" id="UP000298416"/>
    </source>
</evidence>
<dbReference type="OrthoDB" id="529273at2759"/>
<protein>
    <recommendedName>
        <fullName evidence="6">Glycosyltransferase 61 catalytic domain-containing protein</fullName>
    </recommendedName>
</protein>
<evidence type="ECO:0000259" key="6">
    <source>
        <dbReference type="Pfam" id="PF04577"/>
    </source>
</evidence>
<evidence type="ECO:0000256" key="5">
    <source>
        <dbReference type="SAM" id="Phobius"/>
    </source>
</evidence>
<accession>A0A8X8YZP4</accession>
<keyword evidence="5" id="KW-0812">Transmembrane</keyword>
<comment type="caution">
    <text evidence="7">The sequence shown here is derived from an EMBL/GenBank/DDBJ whole genome shotgun (WGS) entry which is preliminary data.</text>
</comment>
<organism evidence="7">
    <name type="scientific">Salvia splendens</name>
    <name type="common">Scarlet sage</name>
    <dbReference type="NCBI Taxonomy" id="180675"/>
    <lineage>
        <taxon>Eukaryota</taxon>
        <taxon>Viridiplantae</taxon>
        <taxon>Streptophyta</taxon>
        <taxon>Embryophyta</taxon>
        <taxon>Tracheophyta</taxon>
        <taxon>Spermatophyta</taxon>
        <taxon>Magnoliopsida</taxon>
        <taxon>eudicotyledons</taxon>
        <taxon>Gunneridae</taxon>
        <taxon>Pentapetalae</taxon>
        <taxon>asterids</taxon>
        <taxon>lamiids</taxon>
        <taxon>Lamiales</taxon>
        <taxon>Lamiaceae</taxon>
        <taxon>Nepetoideae</taxon>
        <taxon>Mentheae</taxon>
        <taxon>Salviinae</taxon>
        <taxon>Salvia</taxon>
        <taxon>Salvia subgen. Calosphace</taxon>
        <taxon>core Calosphace</taxon>
    </lineage>
</organism>
<dbReference type="GO" id="GO:0016763">
    <property type="term" value="F:pentosyltransferase activity"/>
    <property type="evidence" value="ECO:0007669"/>
    <property type="project" value="UniProtKB-ARBA"/>
</dbReference>
<evidence type="ECO:0000256" key="2">
    <source>
        <dbReference type="ARBA" id="ARBA00022676"/>
    </source>
</evidence>
<evidence type="ECO:0000313" key="7">
    <source>
        <dbReference type="EMBL" id="KAG6386009.1"/>
    </source>
</evidence>
<dbReference type="Proteomes" id="UP000298416">
    <property type="component" value="Unassembled WGS sequence"/>
</dbReference>
<keyword evidence="8" id="KW-1185">Reference proteome</keyword>